<comment type="caution">
    <text evidence="1">The sequence shown here is derived from an EMBL/GenBank/DDBJ whole genome shotgun (WGS) entry which is preliminary data.</text>
</comment>
<organism evidence="1 2">
    <name type="scientific">Smallanthus sonchifolius</name>
    <dbReference type="NCBI Taxonomy" id="185202"/>
    <lineage>
        <taxon>Eukaryota</taxon>
        <taxon>Viridiplantae</taxon>
        <taxon>Streptophyta</taxon>
        <taxon>Embryophyta</taxon>
        <taxon>Tracheophyta</taxon>
        <taxon>Spermatophyta</taxon>
        <taxon>Magnoliopsida</taxon>
        <taxon>eudicotyledons</taxon>
        <taxon>Gunneridae</taxon>
        <taxon>Pentapetalae</taxon>
        <taxon>asterids</taxon>
        <taxon>campanulids</taxon>
        <taxon>Asterales</taxon>
        <taxon>Asteraceae</taxon>
        <taxon>Asteroideae</taxon>
        <taxon>Heliantheae alliance</taxon>
        <taxon>Millerieae</taxon>
        <taxon>Smallanthus</taxon>
    </lineage>
</organism>
<gene>
    <name evidence="1" type="ORF">L1987_85296</name>
</gene>
<accession>A0ACB8XWK2</accession>
<protein>
    <submittedName>
        <fullName evidence="1">Uncharacterized protein</fullName>
    </submittedName>
</protein>
<reference evidence="2" key="1">
    <citation type="journal article" date="2022" name="Mol. Ecol. Resour.">
        <title>The genomes of chicory, endive, great burdock and yacon provide insights into Asteraceae palaeo-polyploidization history and plant inulin production.</title>
        <authorList>
            <person name="Fan W."/>
            <person name="Wang S."/>
            <person name="Wang H."/>
            <person name="Wang A."/>
            <person name="Jiang F."/>
            <person name="Liu H."/>
            <person name="Zhao H."/>
            <person name="Xu D."/>
            <person name="Zhang Y."/>
        </authorList>
    </citation>
    <scope>NUCLEOTIDE SEQUENCE [LARGE SCALE GENOMIC DNA]</scope>
    <source>
        <strain evidence="2">cv. Yunnan</strain>
    </source>
</reference>
<name>A0ACB8XWK2_9ASTR</name>
<proteinExistence type="predicted"/>
<sequence length="192" mass="21526">MPSTRALLATNHSLVGRSGSAFQVRYPNHILCSTRSLTPSSILSTALLLGPILLQPLAVIPATAKTTDPILRGFLKVFLKCRFVLKKIVTPGQSRSRQTDVSGGNYRRRRQVVRRYSKFWLIAIPFLKVQVQFSLFMKVKVRKMITMHTSQEDKALCPLTNFLKVVVLILSSPTLETTPNSPLLTFGHPIRL</sequence>
<dbReference type="Proteomes" id="UP001056120">
    <property type="component" value="Linkage Group LG29"/>
</dbReference>
<dbReference type="EMBL" id="CM042046">
    <property type="protein sequence ID" value="KAI3675704.1"/>
    <property type="molecule type" value="Genomic_DNA"/>
</dbReference>
<reference evidence="1 2" key="2">
    <citation type="journal article" date="2022" name="Mol. Ecol. Resour.">
        <title>The genomes of chicory, endive, great burdock and yacon provide insights into Asteraceae paleo-polyploidization history and plant inulin production.</title>
        <authorList>
            <person name="Fan W."/>
            <person name="Wang S."/>
            <person name="Wang H."/>
            <person name="Wang A."/>
            <person name="Jiang F."/>
            <person name="Liu H."/>
            <person name="Zhao H."/>
            <person name="Xu D."/>
            <person name="Zhang Y."/>
        </authorList>
    </citation>
    <scope>NUCLEOTIDE SEQUENCE [LARGE SCALE GENOMIC DNA]</scope>
    <source>
        <strain evidence="2">cv. Yunnan</strain>
        <tissue evidence="1">Leaves</tissue>
    </source>
</reference>
<keyword evidence="2" id="KW-1185">Reference proteome</keyword>
<evidence type="ECO:0000313" key="2">
    <source>
        <dbReference type="Proteomes" id="UP001056120"/>
    </source>
</evidence>
<evidence type="ECO:0000313" key="1">
    <source>
        <dbReference type="EMBL" id="KAI3675704.1"/>
    </source>
</evidence>